<keyword evidence="2" id="KW-1133">Transmembrane helix</keyword>
<organism evidence="3">
    <name type="scientific">Brassica cretica</name>
    <name type="common">Mustard</name>
    <dbReference type="NCBI Taxonomy" id="69181"/>
    <lineage>
        <taxon>Eukaryota</taxon>
        <taxon>Viridiplantae</taxon>
        <taxon>Streptophyta</taxon>
        <taxon>Embryophyta</taxon>
        <taxon>Tracheophyta</taxon>
        <taxon>Spermatophyta</taxon>
        <taxon>Magnoliopsida</taxon>
        <taxon>eudicotyledons</taxon>
        <taxon>Gunneridae</taxon>
        <taxon>Pentapetalae</taxon>
        <taxon>rosids</taxon>
        <taxon>malvids</taxon>
        <taxon>Brassicales</taxon>
        <taxon>Brassicaceae</taxon>
        <taxon>Brassiceae</taxon>
        <taxon>Brassica</taxon>
    </lineage>
</organism>
<protein>
    <submittedName>
        <fullName evidence="3">Uncharacterized protein</fullName>
    </submittedName>
</protein>
<name>A0A8S9KE11_BRACR</name>
<accession>A0A8S9KE11</accession>
<evidence type="ECO:0000256" key="2">
    <source>
        <dbReference type="SAM" id="Phobius"/>
    </source>
</evidence>
<gene>
    <name evidence="3" type="ORF">F2Q70_00043437</name>
</gene>
<dbReference type="AlphaFoldDB" id="A0A8S9KE11"/>
<proteinExistence type="predicted"/>
<reference evidence="3" key="1">
    <citation type="submission" date="2019-12" db="EMBL/GenBank/DDBJ databases">
        <title>Genome sequencing and annotation of Brassica cretica.</title>
        <authorList>
            <person name="Studholme D.J."/>
            <person name="Sarris P.F."/>
        </authorList>
    </citation>
    <scope>NUCLEOTIDE SEQUENCE</scope>
    <source>
        <strain evidence="3">PFS-102/07</strain>
        <tissue evidence="3">Leaf</tissue>
    </source>
</reference>
<feature type="transmembrane region" description="Helical" evidence="2">
    <location>
        <begin position="255"/>
        <end position="277"/>
    </location>
</feature>
<feature type="region of interest" description="Disordered" evidence="1">
    <location>
        <begin position="297"/>
        <end position="317"/>
    </location>
</feature>
<dbReference type="InterPro" id="IPR018786">
    <property type="entry name" value="Mit_KHE1"/>
</dbReference>
<dbReference type="GO" id="GO:0006813">
    <property type="term" value="P:potassium ion transport"/>
    <property type="evidence" value="ECO:0007669"/>
    <property type="project" value="TreeGrafter"/>
</dbReference>
<dbReference type="Pfam" id="PF10173">
    <property type="entry name" value="Mit_KHE1"/>
    <property type="match status" value="2"/>
</dbReference>
<dbReference type="GO" id="GO:0005743">
    <property type="term" value="C:mitochondrial inner membrane"/>
    <property type="evidence" value="ECO:0007669"/>
    <property type="project" value="TreeGrafter"/>
</dbReference>
<evidence type="ECO:0000256" key="1">
    <source>
        <dbReference type="SAM" id="MobiDB-lite"/>
    </source>
</evidence>
<evidence type="ECO:0000313" key="3">
    <source>
        <dbReference type="EMBL" id="KAF2592312.1"/>
    </source>
</evidence>
<dbReference type="PANTHER" id="PTHR28062">
    <property type="entry name" value="K+-H+ EXCHANGE-LIKE PROTEIN"/>
    <property type="match status" value="1"/>
</dbReference>
<dbReference type="EMBL" id="QGKY02000164">
    <property type="protein sequence ID" value="KAF2592312.1"/>
    <property type="molecule type" value="Genomic_DNA"/>
</dbReference>
<dbReference type="GO" id="GO:1902600">
    <property type="term" value="P:proton transmembrane transport"/>
    <property type="evidence" value="ECO:0007669"/>
    <property type="project" value="TreeGrafter"/>
</dbReference>
<dbReference type="PANTHER" id="PTHR28062:SF2">
    <property type="entry name" value="LETM1 RBD DOMAIN-CONTAINING PROTEIN"/>
    <property type="match status" value="1"/>
</dbReference>
<keyword evidence="2" id="KW-0472">Membrane</keyword>
<comment type="caution">
    <text evidence="3">The sequence shown here is derived from an EMBL/GenBank/DDBJ whole genome shotgun (WGS) entry which is preliminary data.</text>
</comment>
<sequence length="363" mass="40545">MRARLVVFPIKGRKWCFSRSVDPFASQTPSGVTPTTVRGLWKKLSSESKPINANAELLVDFISDKMNKAWTGLEKAPEGSMKNKIHGLGLKLLARVKPSEIFLKSISKEVIVWTVSVTIELYRSVDPFASQTPSCVTPTTVRGLWKKLSSESKPINANAELLVDFISGKMNKAWTGLEKAPEGSMKNKIHGLGLKLLARVKPSEIFLKSISKEVTSIQVSYPPSSDPRLVRRRLRHIALSGAILHKKYLIGSVTLLPLTSAFMVLPLPNIPFFWVLFRTYSHWRALQGSEQLLKLLPNQTDDESNNNKKKPQSPTCVSLPSEELCQLLGESSEEGGLSEETIVEICKLFHLNKIDVLKYRNLV</sequence>
<keyword evidence="2" id="KW-0812">Transmembrane</keyword>